<feature type="domain" description="Histidine kinase" evidence="7">
    <location>
        <begin position="153"/>
        <end position="373"/>
    </location>
</feature>
<proteinExistence type="predicted"/>
<feature type="modified residue" description="4-aspartylphosphate" evidence="6">
    <location>
        <position position="59"/>
    </location>
</feature>
<dbReference type="SUPFAM" id="SSF47384">
    <property type="entry name" value="Homodimeric domain of signal transducing histidine kinase"/>
    <property type="match status" value="1"/>
</dbReference>
<protein>
    <recommendedName>
        <fullName evidence="2">histidine kinase</fullName>
        <ecNumber evidence="2">2.7.13.3</ecNumber>
    </recommendedName>
</protein>
<dbReference type="InterPro" id="IPR005467">
    <property type="entry name" value="His_kinase_dom"/>
</dbReference>
<keyword evidence="5" id="KW-0418">Kinase</keyword>
<evidence type="ECO:0000256" key="4">
    <source>
        <dbReference type="ARBA" id="ARBA00022679"/>
    </source>
</evidence>
<dbReference type="EC" id="2.7.13.3" evidence="2"/>
<dbReference type="SMART" id="SM00448">
    <property type="entry name" value="REC"/>
    <property type="match status" value="3"/>
</dbReference>
<dbReference type="Gene3D" id="3.30.565.10">
    <property type="entry name" value="Histidine kinase-like ATPase, C-terminal domain"/>
    <property type="match status" value="1"/>
</dbReference>
<feature type="domain" description="Response regulatory" evidence="8">
    <location>
        <begin position="538"/>
        <end position="652"/>
    </location>
</feature>
<dbReference type="Gene3D" id="3.40.50.2300">
    <property type="match status" value="3"/>
</dbReference>
<dbReference type="PANTHER" id="PTHR43047:SF72">
    <property type="entry name" value="OSMOSENSING HISTIDINE PROTEIN KINASE SLN1"/>
    <property type="match status" value="1"/>
</dbReference>
<organism evidence="9 10">
    <name type="scientific">Aliiglaciecola litoralis</name>
    <dbReference type="NCBI Taxonomy" id="582857"/>
    <lineage>
        <taxon>Bacteria</taxon>
        <taxon>Pseudomonadati</taxon>
        <taxon>Pseudomonadota</taxon>
        <taxon>Gammaproteobacteria</taxon>
        <taxon>Alteromonadales</taxon>
        <taxon>Alteromonadaceae</taxon>
        <taxon>Aliiglaciecola</taxon>
    </lineage>
</organism>
<dbReference type="InterPro" id="IPR011006">
    <property type="entry name" value="CheY-like_superfamily"/>
</dbReference>
<dbReference type="Gene3D" id="1.10.287.130">
    <property type="match status" value="1"/>
</dbReference>
<evidence type="ECO:0000259" key="8">
    <source>
        <dbReference type="PROSITE" id="PS50110"/>
    </source>
</evidence>
<dbReference type="Pfam" id="PF00072">
    <property type="entry name" value="Response_reg"/>
    <property type="match status" value="3"/>
</dbReference>
<dbReference type="RefSeq" id="WP_343861776.1">
    <property type="nucleotide sequence ID" value="NZ_BAAAFD010000011.1"/>
</dbReference>
<dbReference type="PROSITE" id="PS50109">
    <property type="entry name" value="HIS_KIN"/>
    <property type="match status" value="1"/>
</dbReference>
<evidence type="ECO:0000259" key="7">
    <source>
        <dbReference type="PROSITE" id="PS50109"/>
    </source>
</evidence>
<dbReference type="CDD" id="cd16922">
    <property type="entry name" value="HATPase_EvgS-ArcB-TorS-like"/>
    <property type="match status" value="1"/>
</dbReference>
<dbReference type="Pfam" id="PF02518">
    <property type="entry name" value="HATPase_c"/>
    <property type="match status" value="1"/>
</dbReference>
<keyword evidence="4" id="KW-0808">Transferase</keyword>
<dbReference type="InterPro" id="IPR001789">
    <property type="entry name" value="Sig_transdc_resp-reg_receiver"/>
</dbReference>
<dbReference type="CDD" id="cd00082">
    <property type="entry name" value="HisKA"/>
    <property type="match status" value="1"/>
</dbReference>
<accession>A0ABN1LR19</accession>
<feature type="modified residue" description="4-aspartylphosphate" evidence="6">
    <location>
        <position position="588"/>
    </location>
</feature>
<name>A0ABN1LR19_9ALTE</name>
<evidence type="ECO:0000256" key="6">
    <source>
        <dbReference type="PROSITE-ProRule" id="PRU00169"/>
    </source>
</evidence>
<dbReference type="InterPro" id="IPR036890">
    <property type="entry name" value="HATPase_C_sf"/>
</dbReference>
<keyword evidence="10" id="KW-1185">Reference proteome</keyword>
<dbReference type="CDD" id="cd17546">
    <property type="entry name" value="REC_hyHK_CKI1_RcsC-like"/>
    <property type="match status" value="1"/>
</dbReference>
<evidence type="ECO:0000256" key="5">
    <source>
        <dbReference type="ARBA" id="ARBA00022777"/>
    </source>
</evidence>
<dbReference type="Pfam" id="PF00512">
    <property type="entry name" value="HisKA"/>
    <property type="match status" value="1"/>
</dbReference>
<dbReference type="PANTHER" id="PTHR43047">
    <property type="entry name" value="TWO-COMPONENT HISTIDINE PROTEIN KINASE"/>
    <property type="match status" value="1"/>
</dbReference>
<comment type="catalytic activity">
    <reaction evidence="1">
        <text>ATP + protein L-histidine = ADP + protein N-phospho-L-histidine.</text>
        <dbReference type="EC" id="2.7.13.3"/>
    </reaction>
</comment>
<comment type="caution">
    <text evidence="9">The sequence shown here is derived from an EMBL/GenBank/DDBJ whole genome shotgun (WGS) entry which is preliminary data.</text>
</comment>
<dbReference type="InterPro" id="IPR004358">
    <property type="entry name" value="Sig_transdc_His_kin-like_C"/>
</dbReference>
<dbReference type="InterPro" id="IPR003661">
    <property type="entry name" value="HisK_dim/P_dom"/>
</dbReference>
<feature type="domain" description="Response regulatory" evidence="8">
    <location>
        <begin position="401"/>
        <end position="517"/>
    </location>
</feature>
<feature type="modified residue" description="4-aspartylphosphate" evidence="6">
    <location>
        <position position="452"/>
    </location>
</feature>
<gene>
    <name evidence="9" type="ORF">GCM10009114_31890</name>
</gene>
<dbReference type="SUPFAM" id="SSF52172">
    <property type="entry name" value="CheY-like"/>
    <property type="match status" value="3"/>
</dbReference>
<feature type="domain" description="Response regulatory" evidence="8">
    <location>
        <begin position="7"/>
        <end position="124"/>
    </location>
</feature>
<evidence type="ECO:0000313" key="9">
    <source>
        <dbReference type="EMBL" id="GAA0859228.1"/>
    </source>
</evidence>
<dbReference type="SMART" id="SM00387">
    <property type="entry name" value="HATPase_c"/>
    <property type="match status" value="1"/>
</dbReference>
<sequence>MEVKSARILFVEDDEDDYILTVEQLEKLDNYHFEIDWVTTRDEALHKLQCNEHDICLLDHQLGAYTGLDVLHQANELGSHVPIIMLTGQPDEELDKLALDGGAADFLSKGEISDARFARAIRYAISRVEVQKARQQSIDAQTESRSKDRFIAHLSHELRTPLTSILGYAELLINSDKANQAHEELSAILNNGNHLLSLLNDILDLSKIAAGKLQLKSESVMFSSFIGDILTLMYVPAASKGLALHCECINRIPKNIITDPTRLRQVIINLMYNAIKFTQKGSVTLKIEYDQITSPELLKISVSDTGVGIPKKDLDSIFTPFQQLEKVAMKGEAGSGLGLAISNELIRRMDGEISVESEVNKGSTFTVILPLAPSCRSDLESLEIGISDIQPKQEYAPLQGSVLVVDDLKDIRQLVGGMCRSYGLNVSYAKNGQQAVTIIESGEHNIDLVIMDIHMPVMDGKQAIVNIRKQGFAKPIFALTAARMKGSDKELKQLGFNNVISKPVRQTELYDQLADSLARQKQENNNHSYHVPERLSNHVLIVEDDKDAAELIVLLLQSLKINAEAVLNYQSGLQKLSNNNNYTHVFVDKNLPDGDGLELIKQIEALCPDPIDISLVSGEEVDSDTAAKYGINRSLLKPINLEQLRSIFSSTKHKEI</sequence>
<dbReference type="PROSITE" id="PS50110">
    <property type="entry name" value="RESPONSE_REGULATORY"/>
    <property type="match status" value="3"/>
</dbReference>
<dbReference type="PRINTS" id="PR00344">
    <property type="entry name" value="BCTRLSENSOR"/>
</dbReference>
<dbReference type="EMBL" id="BAAAFD010000011">
    <property type="protein sequence ID" value="GAA0859228.1"/>
    <property type="molecule type" value="Genomic_DNA"/>
</dbReference>
<evidence type="ECO:0000256" key="3">
    <source>
        <dbReference type="ARBA" id="ARBA00022553"/>
    </source>
</evidence>
<dbReference type="InterPro" id="IPR003594">
    <property type="entry name" value="HATPase_dom"/>
</dbReference>
<dbReference type="InterPro" id="IPR036097">
    <property type="entry name" value="HisK_dim/P_sf"/>
</dbReference>
<evidence type="ECO:0000256" key="2">
    <source>
        <dbReference type="ARBA" id="ARBA00012438"/>
    </source>
</evidence>
<dbReference type="Proteomes" id="UP001500359">
    <property type="component" value="Unassembled WGS sequence"/>
</dbReference>
<evidence type="ECO:0000256" key="1">
    <source>
        <dbReference type="ARBA" id="ARBA00000085"/>
    </source>
</evidence>
<evidence type="ECO:0000313" key="10">
    <source>
        <dbReference type="Proteomes" id="UP001500359"/>
    </source>
</evidence>
<dbReference type="SMART" id="SM00388">
    <property type="entry name" value="HisKA"/>
    <property type="match status" value="1"/>
</dbReference>
<dbReference type="SUPFAM" id="SSF55874">
    <property type="entry name" value="ATPase domain of HSP90 chaperone/DNA topoisomerase II/histidine kinase"/>
    <property type="match status" value="1"/>
</dbReference>
<keyword evidence="3 6" id="KW-0597">Phosphoprotein</keyword>
<dbReference type="CDD" id="cd00156">
    <property type="entry name" value="REC"/>
    <property type="match status" value="1"/>
</dbReference>
<reference evidence="9 10" key="1">
    <citation type="journal article" date="2019" name="Int. J. Syst. Evol. Microbiol.">
        <title>The Global Catalogue of Microorganisms (GCM) 10K type strain sequencing project: providing services to taxonomists for standard genome sequencing and annotation.</title>
        <authorList>
            <consortium name="The Broad Institute Genomics Platform"/>
            <consortium name="The Broad Institute Genome Sequencing Center for Infectious Disease"/>
            <person name="Wu L."/>
            <person name="Ma J."/>
        </authorList>
    </citation>
    <scope>NUCLEOTIDE SEQUENCE [LARGE SCALE GENOMIC DNA]</scope>
    <source>
        <strain evidence="9 10">JCM 15896</strain>
    </source>
</reference>